<proteinExistence type="predicted"/>
<evidence type="ECO:0000313" key="2">
    <source>
        <dbReference type="Proteomes" id="UP001324427"/>
    </source>
</evidence>
<protein>
    <submittedName>
        <fullName evidence="1">Uncharacterized protein</fullName>
    </submittedName>
</protein>
<dbReference type="Proteomes" id="UP001324427">
    <property type="component" value="Unassembled WGS sequence"/>
</dbReference>
<gene>
    <name evidence="1" type="ORF">LTR36_010449</name>
</gene>
<sequence length="210" mass="23287">MASQSAPDDPSYPRCHRHQDFPATDCCDLCDTRNWICSVTSYLYELNEQGLYSPNDACQHIAVDKEAGVLREAAVMLVRNTGETAALASDNSVAHDIELAPDGAEIEAQEQLDAEKSDWKQKGEDLKNALASSGSVFGFFAQAYFTNDASFRDGCFIKDPRTFELSFSDWVQTVQKLLGKITNEPSACRKKLAHMFALYVVLSTLDKLKT</sequence>
<name>A0AAV9J456_9PEZI</name>
<comment type="caution">
    <text evidence="1">The sequence shown here is derived from an EMBL/GenBank/DDBJ whole genome shotgun (WGS) entry which is preliminary data.</text>
</comment>
<dbReference type="EMBL" id="JAVFHQ010000086">
    <property type="protein sequence ID" value="KAK4539686.1"/>
    <property type="molecule type" value="Genomic_DNA"/>
</dbReference>
<reference evidence="1 2" key="1">
    <citation type="submission" date="2021-11" db="EMBL/GenBank/DDBJ databases">
        <title>Black yeast isolated from Biological Soil Crust.</title>
        <authorList>
            <person name="Kurbessoian T."/>
        </authorList>
    </citation>
    <scope>NUCLEOTIDE SEQUENCE [LARGE SCALE GENOMIC DNA]</scope>
    <source>
        <strain evidence="1 2">CCFEE 5522</strain>
    </source>
</reference>
<evidence type="ECO:0000313" key="1">
    <source>
        <dbReference type="EMBL" id="KAK4539686.1"/>
    </source>
</evidence>
<keyword evidence="2" id="KW-1185">Reference proteome</keyword>
<accession>A0AAV9J456</accession>
<organism evidence="1 2">
    <name type="scientific">Oleoguttula mirabilis</name>
    <dbReference type="NCBI Taxonomy" id="1507867"/>
    <lineage>
        <taxon>Eukaryota</taxon>
        <taxon>Fungi</taxon>
        <taxon>Dikarya</taxon>
        <taxon>Ascomycota</taxon>
        <taxon>Pezizomycotina</taxon>
        <taxon>Dothideomycetes</taxon>
        <taxon>Dothideomycetidae</taxon>
        <taxon>Mycosphaerellales</taxon>
        <taxon>Teratosphaeriaceae</taxon>
        <taxon>Oleoguttula</taxon>
    </lineage>
</organism>
<dbReference type="AlphaFoldDB" id="A0AAV9J456"/>